<sequence>MTTIWIDAHLSPVIATWINNTFGITALALRDIGLRDAEDLEIFEAAKAQGVIFITKDSDFVDLVERLGEPPKIIWLTCGNTSNARLQEILSVTLPDALRLLQAGERLVEISGV</sequence>
<dbReference type="GeneID" id="58725804"/>
<proteinExistence type="predicted"/>
<evidence type="ECO:0000313" key="3">
    <source>
        <dbReference type="Proteomes" id="UP000570851"/>
    </source>
</evidence>
<gene>
    <name evidence="2" type="ORF">GNE12_17485</name>
</gene>
<dbReference type="Pfam" id="PF18480">
    <property type="entry name" value="DUF5615"/>
    <property type="match status" value="1"/>
</dbReference>
<evidence type="ECO:0000313" key="2">
    <source>
        <dbReference type="EMBL" id="MBC1303702.1"/>
    </source>
</evidence>
<name>A0ABR6SBB6_ANAVA</name>
<dbReference type="RefSeq" id="WP_011319780.1">
    <property type="nucleotide sequence ID" value="NZ_JACKZP010000072.1"/>
</dbReference>
<accession>A0ABR6SBB6</accession>
<organism evidence="2 3">
    <name type="scientific">Trichormus variabilis N2B</name>
    <dbReference type="NCBI Taxonomy" id="2681315"/>
    <lineage>
        <taxon>Bacteria</taxon>
        <taxon>Bacillati</taxon>
        <taxon>Cyanobacteriota</taxon>
        <taxon>Cyanophyceae</taxon>
        <taxon>Nostocales</taxon>
        <taxon>Nostocaceae</taxon>
        <taxon>Trichormus</taxon>
    </lineage>
</organism>
<reference evidence="2 3" key="1">
    <citation type="submission" date="2019-11" db="EMBL/GenBank/DDBJ databases">
        <title>Comparison of genomes from free-living endosymbiotic cyanobacteria isolated from Azolla.</title>
        <authorList>
            <person name="Thiel T."/>
            <person name="Pratte B."/>
        </authorList>
    </citation>
    <scope>NUCLEOTIDE SEQUENCE [LARGE SCALE GENOMIC DNA]</scope>
    <source>
        <strain evidence="2 3">N2B</strain>
    </source>
</reference>
<feature type="domain" description="DUF5615" evidence="1">
    <location>
        <begin position="4"/>
        <end position="101"/>
    </location>
</feature>
<dbReference type="EMBL" id="JACKZP010000072">
    <property type="protein sequence ID" value="MBC1303702.1"/>
    <property type="molecule type" value="Genomic_DNA"/>
</dbReference>
<evidence type="ECO:0000259" key="1">
    <source>
        <dbReference type="Pfam" id="PF18480"/>
    </source>
</evidence>
<dbReference type="InterPro" id="IPR041049">
    <property type="entry name" value="DUF5615"/>
</dbReference>
<protein>
    <submittedName>
        <fullName evidence="2">DUF5615 family PIN-like protein</fullName>
    </submittedName>
</protein>
<comment type="caution">
    <text evidence="2">The sequence shown here is derived from an EMBL/GenBank/DDBJ whole genome shotgun (WGS) entry which is preliminary data.</text>
</comment>
<dbReference type="Proteomes" id="UP000570851">
    <property type="component" value="Unassembled WGS sequence"/>
</dbReference>
<keyword evidence="3" id="KW-1185">Reference proteome</keyword>